<keyword evidence="3" id="KW-0804">Transcription</keyword>
<dbReference type="Gene3D" id="1.10.10.10">
    <property type="entry name" value="Winged helix-like DNA-binding domain superfamily/Winged helix DNA-binding domain"/>
    <property type="match status" value="1"/>
</dbReference>
<organism evidence="5 6">
    <name type="scientific">[Mycobacterium] burgundiense</name>
    <dbReference type="NCBI Taxonomy" id="3064286"/>
    <lineage>
        <taxon>Bacteria</taxon>
        <taxon>Bacillati</taxon>
        <taxon>Actinomycetota</taxon>
        <taxon>Actinomycetes</taxon>
        <taxon>Mycobacteriales</taxon>
        <taxon>Mycobacteriaceae</taxon>
        <taxon>Mycolicibacterium</taxon>
    </lineage>
</organism>
<dbReference type="InterPro" id="IPR036390">
    <property type="entry name" value="WH_DNA-bd_sf"/>
</dbReference>
<dbReference type="CDD" id="cd07377">
    <property type="entry name" value="WHTH_GntR"/>
    <property type="match status" value="1"/>
</dbReference>
<dbReference type="SMART" id="SM00895">
    <property type="entry name" value="FCD"/>
    <property type="match status" value="1"/>
</dbReference>
<keyword evidence="2" id="KW-0238">DNA-binding</keyword>
<dbReference type="InterPro" id="IPR011711">
    <property type="entry name" value="GntR_C"/>
</dbReference>
<dbReference type="InterPro" id="IPR008920">
    <property type="entry name" value="TF_FadR/GntR_C"/>
</dbReference>
<dbReference type="SUPFAM" id="SSF48008">
    <property type="entry name" value="GntR ligand-binding domain-like"/>
    <property type="match status" value="1"/>
</dbReference>
<gene>
    <name evidence="5" type="ORF">MU0053_004393</name>
</gene>
<dbReference type="PANTHER" id="PTHR43537">
    <property type="entry name" value="TRANSCRIPTIONAL REGULATOR, GNTR FAMILY"/>
    <property type="match status" value="1"/>
</dbReference>
<protein>
    <submittedName>
        <fullName evidence="5">GntR family transcriptional regulator</fullName>
    </submittedName>
</protein>
<dbReference type="EMBL" id="OY726397">
    <property type="protein sequence ID" value="CAJ1510002.1"/>
    <property type="molecule type" value="Genomic_DNA"/>
</dbReference>
<accession>A0ABM9M4B8</accession>
<dbReference type="InterPro" id="IPR036388">
    <property type="entry name" value="WH-like_DNA-bd_sf"/>
</dbReference>
<evidence type="ECO:0000259" key="4">
    <source>
        <dbReference type="PROSITE" id="PS50949"/>
    </source>
</evidence>
<dbReference type="Gene3D" id="1.20.120.530">
    <property type="entry name" value="GntR ligand-binding domain-like"/>
    <property type="match status" value="1"/>
</dbReference>
<evidence type="ECO:0000256" key="3">
    <source>
        <dbReference type="ARBA" id="ARBA00023163"/>
    </source>
</evidence>
<dbReference type="SUPFAM" id="SSF46785">
    <property type="entry name" value="Winged helix' DNA-binding domain"/>
    <property type="match status" value="1"/>
</dbReference>
<name>A0ABM9M4B8_9MYCO</name>
<evidence type="ECO:0000313" key="5">
    <source>
        <dbReference type="EMBL" id="CAJ1510002.1"/>
    </source>
</evidence>
<dbReference type="Proteomes" id="UP001190465">
    <property type="component" value="Chromosome"/>
</dbReference>
<feature type="domain" description="HTH gntR-type" evidence="4">
    <location>
        <begin position="8"/>
        <end position="75"/>
    </location>
</feature>
<evidence type="ECO:0000313" key="6">
    <source>
        <dbReference type="Proteomes" id="UP001190465"/>
    </source>
</evidence>
<dbReference type="PROSITE" id="PS50949">
    <property type="entry name" value="HTH_GNTR"/>
    <property type="match status" value="1"/>
</dbReference>
<proteinExistence type="predicted"/>
<evidence type="ECO:0000256" key="1">
    <source>
        <dbReference type="ARBA" id="ARBA00023015"/>
    </source>
</evidence>
<keyword evidence="1" id="KW-0805">Transcription regulation</keyword>
<sequence>MSDVILPRTMSNMIAEALRDQILSGEIPTGTRLQQNDIAARFRVSSTPVREAFAELRRQGLVSGHEHRGVRVARPTLHDVINTSDVLELLEKPCIVASVPHLTDEDLAKARDLMSAHRSVPANEWRRRLDLDTAFHTALLVRCPNTKLKELSAECHRESAAHKLMTSALEGEDLMETVYAQHEAIMEACEARNARQAGARTVDHIRWGREAVRMGLK</sequence>
<reference evidence="5 6" key="1">
    <citation type="submission" date="2023-08" db="EMBL/GenBank/DDBJ databases">
        <authorList>
            <person name="Folkvardsen B D."/>
            <person name="Norman A."/>
        </authorList>
    </citation>
    <scope>NUCLEOTIDE SEQUENCE [LARGE SCALE GENOMIC DNA]</scope>
    <source>
        <strain evidence="5 6">Mu0053</strain>
    </source>
</reference>
<dbReference type="PANTHER" id="PTHR43537:SF24">
    <property type="entry name" value="GLUCONATE OPERON TRANSCRIPTIONAL REPRESSOR"/>
    <property type="match status" value="1"/>
</dbReference>
<dbReference type="InterPro" id="IPR000524">
    <property type="entry name" value="Tscrpt_reg_HTH_GntR"/>
</dbReference>
<dbReference type="Pfam" id="PF00392">
    <property type="entry name" value="GntR"/>
    <property type="match status" value="1"/>
</dbReference>
<dbReference type="RefSeq" id="WP_308479691.1">
    <property type="nucleotide sequence ID" value="NZ_OY726397.1"/>
</dbReference>
<evidence type="ECO:0000256" key="2">
    <source>
        <dbReference type="ARBA" id="ARBA00023125"/>
    </source>
</evidence>
<dbReference type="SMART" id="SM00345">
    <property type="entry name" value="HTH_GNTR"/>
    <property type="match status" value="1"/>
</dbReference>
<keyword evidence="6" id="KW-1185">Reference proteome</keyword>
<dbReference type="Pfam" id="PF07729">
    <property type="entry name" value="FCD"/>
    <property type="match status" value="1"/>
</dbReference>